<dbReference type="EMBL" id="RWGY01000393">
    <property type="protein sequence ID" value="TVU01730.1"/>
    <property type="molecule type" value="Genomic_DNA"/>
</dbReference>
<feature type="region of interest" description="Disordered" evidence="1">
    <location>
        <begin position="61"/>
        <end position="146"/>
    </location>
</feature>
<accession>A0A5J9SRX9</accession>
<feature type="region of interest" description="Disordered" evidence="1">
    <location>
        <begin position="161"/>
        <end position="186"/>
    </location>
</feature>
<dbReference type="Proteomes" id="UP000324897">
    <property type="component" value="Unassembled WGS sequence"/>
</dbReference>
<evidence type="ECO:0000313" key="2">
    <source>
        <dbReference type="EMBL" id="TVU01730.1"/>
    </source>
</evidence>
<comment type="caution">
    <text evidence="2">The sequence shown here is derived from an EMBL/GenBank/DDBJ whole genome shotgun (WGS) entry which is preliminary data.</text>
</comment>
<dbReference type="Gramene" id="TVU01730">
    <property type="protein sequence ID" value="TVU01730"/>
    <property type="gene ID" value="EJB05_52805"/>
</dbReference>
<feature type="compositionally biased region" description="Pro residues" evidence="1">
    <location>
        <begin position="65"/>
        <end position="84"/>
    </location>
</feature>
<proteinExistence type="predicted"/>
<sequence length="208" mass="22034">MRPRPPRREIDQDQEPPAGRPCPDPIPSPTPAAPRLQTLAAVALPLTCADLAYAIAAAAARDRPGPPAGRPRPDPIHSPTPAAPRPQTLADAPAAAAALPATLLPTFSPDGSGDEPRDSTAWPDPRPREPSRMAEPAIPHQAQDQSRLLASTVLSPMRWQPVAQPPVDAPPHLSGDRRPAVAEGTPHLAIRTLPLLRRTATPSWRAPP</sequence>
<feature type="compositionally biased region" description="Pro residues" evidence="1">
    <location>
        <begin position="18"/>
        <end position="32"/>
    </location>
</feature>
<reference evidence="2 3" key="1">
    <citation type="journal article" date="2019" name="Sci. Rep.">
        <title>A high-quality genome of Eragrostis curvula grass provides insights into Poaceae evolution and supports new strategies to enhance forage quality.</title>
        <authorList>
            <person name="Carballo J."/>
            <person name="Santos B.A.C.M."/>
            <person name="Zappacosta D."/>
            <person name="Garbus I."/>
            <person name="Selva J.P."/>
            <person name="Gallo C.A."/>
            <person name="Diaz A."/>
            <person name="Albertini E."/>
            <person name="Caccamo M."/>
            <person name="Echenique V."/>
        </authorList>
    </citation>
    <scope>NUCLEOTIDE SEQUENCE [LARGE SCALE GENOMIC DNA]</scope>
    <source>
        <strain evidence="3">cv. Victoria</strain>
        <tissue evidence="2">Leaf</tissue>
    </source>
</reference>
<keyword evidence="3" id="KW-1185">Reference proteome</keyword>
<protein>
    <submittedName>
        <fullName evidence="2">Uncharacterized protein</fullName>
    </submittedName>
</protein>
<feature type="compositionally biased region" description="Basic and acidic residues" evidence="1">
    <location>
        <begin position="1"/>
        <end position="11"/>
    </location>
</feature>
<feature type="compositionally biased region" description="Low complexity" evidence="1">
    <location>
        <begin position="88"/>
        <end position="106"/>
    </location>
</feature>
<feature type="non-terminal residue" evidence="2">
    <location>
        <position position="1"/>
    </location>
</feature>
<evidence type="ECO:0000256" key="1">
    <source>
        <dbReference type="SAM" id="MobiDB-lite"/>
    </source>
</evidence>
<feature type="region of interest" description="Disordered" evidence="1">
    <location>
        <begin position="1"/>
        <end position="34"/>
    </location>
</feature>
<gene>
    <name evidence="2" type="ORF">EJB05_52805</name>
</gene>
<evidence type="ECO:0000313" key="3">
    <source>
        <dbReference type="Proteomes" id="UP000324897"/>
    </source>
</evidence>
<name>A0A5J9SRX9_9POAL</name>
<organism evidence="2 3">
    <name type="scientific">Eragrostis curvula</name>
    <name type="common">weeping love grass</name>
    <dbReference type="NCBI Taxonomy" id="38414"/>
    <lineage>
        <taxon>Eukaryota</taxon>
        <taxon>Viridiplantae</taxon>
        <taxon>Streptophyta</taxon>
        <taxon>Embryophyta</taxon>
        <taxon>Tracheophyta</taxon>
        <taxon>Spermatophyta</taxon>
        <taxon>Magnoliopsida</taxon>
        <taxon>Liliopsida</taxon>
        <taxon>Poales</taxon>
        <taxon>Poaceae</taxon>
        <taxon>PACMAD clade</taxon>
        <taxon>Chloridoideae</taxon>
        <taxon>Eragrostideae</taxon>
        <taxon>Eragrostidinae</taxon>
        <taxon>Eragrostis</taxon>
    </lineage>
</organism>
<dbReference type="AlphaFoldDB" id="A0A5J9SRX9"/>